<keyword evidence="4 8" id="KW-1133">Transmembrane helix</keyword>
<feature type="compositionally biased region" description="Polar residues" evidence="7">
    <location>
        <begin position="242"/>
        <end position="255"/>
    </location>
</feature>
<evidence type="ECO:0000256" key="4">
    <source>
        <dbReference type="ARBA" id="ARBA00022989"/>
    </source>
</evidence>
<feature type="region of interest" description="Disordered" evidence="7">
    <location>
        <begin position="208"/>
        <end position="283"/>
    </location>
</feature>
<keyword evidence="2 8" id="KW-0812">Transmembrane</keyword>
<sequence length="283" mass="30271">MAANKVNWAVVVMLLTCYVIAFALAIAAEEHRAQATVTFVSFNSSGGNVSWVLDYPYNNKTATNGTYAGYYYCKYDSDVSSSYAVAAFVFLAIAQVIVMGLTKCFCFDGEHKPGSSKSCAIVSFILLWLCFTIAEICFLAGANKNSIRSRTRDLVTGNDKIDKYMTCEYMHRGIFGAAAAFTFFSALTGELYYACLVISRSIAESHWEGRGGGGGGGGPGSNSSMNRAMASPYALGSDDTRGLNNASPVTDSFYGTNRGAGGPNKSAQTQMTRNPTPSPYSLT</sequence>
<feature type="compositionally biased region" description="Gly residues" evidence="7">
    <location>
        <begin position="210"/>
        <end position="220"/>
    </location>
</feature>
<dbReference type="PANTHER" id="PTHR31769">
    <property type="entry name" value="OS07G0462200 PROTEIN-RELATED"/>
    <property type="match status" value="1"/>
</dbReference>
<dbReference type="GO" id="GO:0012505">
    <property type="term" value="C:endomembrane system"/>
    <property type="evidence" value="ECO:0007669"/>
    <property type="project" value="UniProtKB-SubCell"/>
</dbReference>
<dbReference type="Proteomes" id="UP000822688">
    <property type="component" value="Chromosome 3"/>
</dbReference>
<keyword evidence="5 8" id="KW-0472">Membrane</keyword>
<name>A0A8T0IQX2_CERPU</name>
<evidence type="ECO:0000256" key="3">
    <source>
        <dbReference type="ARBA" id="ARBA00022729"/>
    </source>
</evidence>
<feature type="transmembrane region" description="Helical" evidence="8">
    <location>
        <begin position="83"/>
        <end position="101"/>
    </location>
</feature>
<comment type="subcellular location">
    <subcellularLocation>
        <location evidence="1">Endomembrane system</location>
        <topology evidence="1">Multi-pass membrane protein</topology>
    </subcellularLocation>
</comment>
<gene>
    <name evidence="9" type="ORF">KC19_3G233900</name>
</gene>
<keyword evidence="10" id="KW-1185">Reference proteome</keyword>
<evidence type="ECO:0000256" key="7">
    <source>
        <dbReference type="SAM" id="MobiDB-lite"/>
    </source>
</evidence>
<dbReference type="InterPro" id="IPR052222">
    <property type="entry name" value="DESIGUAL"/>
</dbReference>
<proteinExistence type="inferred from homology"/>
<comment type="caution">
    <text evidence="9">The sequence shown here is derived from an EMBL/GenBank/DDBJ whole genome shotgun (WGS) entry which is preliminary data.</text>
</comment>
<organism evidence="9 10">
    <name type="scientific">Ceratodon purpureus</name>
    <name type="common">Fire moss</name>
    <name type="synonym">Dicranum purpureum</name>
    <dbReference type="NCBI Taxonomy" id="3225"/>
    <lineage>
        <taxon>Eukaryota</taxon>
        <taxon>Viridiplantae</taxon>
        <taxon>Streptophyta</taxon>
        <taxon>Embryophyta</taxon>
        <taxon>Bryophyta</taxon>
        <taxon>Bryophytina</taxon>
        <taxon>Bryopsida</taxon>
        <taxon>Dicranidae</taxon>
        <taxon>Pseudoditrichales</taxon>
        <taxon>Ditrichaceae</taxon>
        <taxon>Ceratodon</taxon>
    </lineage>
</organism>
<dbReference type="InterPro" id="IPR009606">
    <property type="entry name" value="DEAL/Modifying_wall_lignin1/2"/>
</dbReference>
<protein>
    <submittedName>
        <fullName evidence="9">Uncharacterized protein</fullName>
    </submittedName>
</protein>
<feature type="compositionally biased region" description="Polar residues" evidence="7">
    <location>
        <begin position="265"/>
        <end position="283"/>
    </location>
</feature>
<evidence type="ECO:0000313" key="10">
    <source>
        <dbReference type="Proteomes" id="UP000822688"/>
    </source>
</evidence>
<evidence type="ECO:0000256" key="2">
    <source>
        <dbReference type="ARBA" id="ARBA00022692"/>
    </source>
</evidence>
<reference evidence="9" key="1">
    <citation type="submission" date="2020-06" db="EMBL/GenBank/DDBJ databases">
        <title>WGS assembly of Ceratodon purpureus strain R40.</title>
        <authorList>
            <person name="Carey S.B."/>
            <person name="Jenkins J."/>
            <person name="Shu S."/>
            <person name="Lovell J.T."/>
            <person name="Sreedasyam A."/>
            <person name="Maumus F."/>
            <person name="Tiley G.P."/>
            <person name="Fernandez-Pozo N."/>
            <person name="Barry K."/>
            <person name="Chen C."/>
            <person name="Wang M."/>
            <person name="Lipzen A."/>
            <person name="Daum C."/>
            <person name="Saski C.A."/>
            <person name="Payton A.C."/>
            <person name="Mcbreen J.C."/>
            <person name="Conrad R.E."/>
            <person name="Kollar L.M."/>
            <person name="Olsson S."/>
            <person name="Huttunen S."/>
            <person name="Landis J.B."/>
            <person name="Wickett N.J."/>
            <person name="Johnson M.G."/>
            <person name="Rensing S.A."/>
            <person name="Grimwood J."/>
            <person name="Schmutz J."/>
            <person name="Mcdaniel S.F."/>
        </authorList>
    </citation>
    <scope>NUCLEOTIDE SEQUENCE</scope>
    <source>
        <strain evidence="9">R40</strain>
    </source>
</reference>
<dbReference type="AlphaFoldDB" id="A0A8T0IQX2"/>
<evidence type="ECO:0000313" key="9">
    <source>
        <dbReference type="EMBL" id="KAG0584783.1"/>
    </source>
</evidence>
<feature type="transmembrane region" description="Helical" evidence="8">
    <location>
        <begin position="173"/>
        <end position="194"/>
    </location>
</feature>
<dbReference type="EMBL" id="CM026423">
    <property type="protein sequence ID" value="KAG0584783.1"/>
    <property type="molecule type" value="Genomic_DNA"/>
</dbReference>
<dbReference type="Pfam" id="PF06749">
    <property type="entry name" value="DUF1218"/>
    <property type="match status" value="1"/>
</dbReference>
<evidence type="ECO:0000256" key="1">
    <source>
        <dbReference type="ARBA" id="ARBA00004127"/>
    </source>
</evidence>
<comment type="similarity">
    <text evidence="6">Belongs to the DESIGUAL family.</text>
</comment>
<evidence type="ECO:0000256" key="6">
    <source>
        <dbReference type="ARBA" id="ARBA00029467"/>
    </source>
</evidence>
<accession>A0A8T0IQX2</accession>
<feature type="transmembrane region" description="Helical" evidence="8">
    <location>
        <begin position="6"/>
        <end position="28"/>
    </location>
</feature>
<feature type="transmembrane region" description="Helical" evidence="8">
    <location>
        <begin position="121"/>
        <end position="142"/>
    </location>
</feature>
<evidence type="ECO:0000256" key="5">
    <source>
        <dbReference type="ARBA" id="ARBA00023136"/>
    </source>
</evidence>
<keyword evidence="3" id="KW-0732">Signal</keyword>
<evidence type="ECO:0000256" key="8">
    <source>
        <dbReference type="SAM" id="Phobius"/>
    </source>
</evidence>